<sequence length="170" mass="19985">MQENELKAFIKQNSHLIFQYINKELLKEIGVMSPNFFVRLVDEFFKKEDKRIYCDNLTPDTLGYFSLAEILGEAKQAFPFFRKDTLTLDYIFKDAKVYFNHVKFSIKDNTFSIYLIQTKAGVSTLEEEIIKYSKQFPMKTTGLEEFISKNSDNVLDESSKKLKEDIEKIL</sequence>
<organism evidence="2 4">
    <name type="scientific">Halarcobacter bivalviorum</name>
    <dbReference type="NCBI Taxonomy" id="663364"/>
    <lineage>
        <taxon>Bacteria</taxon>
        <taxon>Pseudomonadati</taxon>
        <taxon>Campylobacterota</taxon>
        <taxon>Epsilonproteobacteria</taxon>
        <taxon>Campylobacterales</taxon>
        <taxon>Arcobacteraceae</taxon>
        <taxon>Halarcobacter</taxon>
    </lineage>
</organism>
<dbReference type="RefSeq" id="WP_114839396.1">
    <property type="nucleotide sequence ID" value="NZ_CP031217.1"/>
</dbReference>
<gene>
    <name evidence="1" type="ORF">ABIV_1578</name>
    <name evidence="2" type="ORF">CRV05_04305</name>
</gene>
<name>A0AAX2ACW8_9BACT</name>
<dbReference type="AlphaFoldDB" id="A0AAX2ACW8"/>
<evidence type="ECO:0000313" key="1">
    <source>
        <dbReference type="EMBL" id="AXH12569.1"/>
    </source>
</evidence>
<protein>
    <submittedName>
        <fullName evidence="2">Uncharacterized protein</fullName>
    </submittedName>
</protein>
<keyword evidence="4" id="KW-1185">Reference proteome</keyword>
<evidence type="ECO:0000313" key="4">
    <source>
        <dbReference type="Proteomes" id="UP000289193"/>
    </source>
</evidence>
<accession>A0AAX2ACW8</accession>
<proteinExistence type="predicted"/>
<evidence type="ECO:0000313" key="3">
    <source>
        <dbReference type="Proteomes" id="UP000253850"/>
    </source>
</evidence>
<dbReference type="EMBL" id="CP031217">
    <property type="protein sequence ID" value="AXH12569.1"/>
    <property type="molecule type" value="Genomic_DNA"/>
</dbReference>
<dbReference type="Proteomes" id="UP000253850">
    <property type="component" value="Chromosome"/>
</dbReference>
<dbReference type="EMBL" id="PDKM01000002">
    <property type="protein sequence ID" value="RXK10506.1"/>
    <property type="molecule type" value="Genomic_DNA"/>
</dbReference>
<evidence type="ECO:0000313" key="2">
    <source>
        <dbReference type="EMBL" id="RXK10506.1"/>
    </source>
</evidence>
<dbReference type="KEGG" id="hbv:ABIV_1578"/>
<reference evidence="2 4" key="1">
    <citation type="submission" date="2017-10" db="EMBL/GenBank/DDBJ databases">
        <title>Genomics of the genus Arcobacter.</title>
        <authorList>
            <person name="Perez-Cataluna A."/>
            <person name="Figueras M.J."/>
        </authorList>
    </citation>
    <scope>NUCLEOTIDE SEQUENCE [LARGE SCALE GENOMIC DNA]</scope>
    <source>
        <strain evidence="2 4">CECT 7835</strain>
    </source>
</reference>
<reference evidence="1 3" key="2">
    <citation type="submission" date="2018-07" db="EMBL/GenBank/DDBJ databases">
        <title>Complete genome of the Arcobacter bivalviorum type strain LMG 26154.</title>
        <authorList>
            <person name="Miller W.G."/>
            <person name="Yee E."/>
            <person name="Bono J.L."/>
        </authorList>
    </citation>
    <scope>NUCLEOTIDE SEQUENCE [LARGE SCALE GENOMIC DNA]</scope>
    <source>
        <strain evidence="1 3">LMG 26154</strain>
    </source>
</reference>
<dbReference type="Proteomes" id="UP000289193">
    <property type="component" value="Unassembled WGS sequence"/>
</dbReference>